<organism evidence="3 4">
    <name type="scientific">Chthoniobacter flavus Ellin428</name>
    <dbReference type="NCBI Taxonomy" id="497964"/>
    <lineage>
        <taxon>Bacteria</taxon>
        <taxon>Pseudomonadati</taxon>
        <taxon>Verrucomicrobiota</taxon>
        <taxon>Spartobacteria</taxon>
        <taxon>Chthoniobacterales</taxon>
        <taxon>Chthoniobacteraceae</taxon>
        <taxon>Chthoniobacter</taxon>
    </lineage>
</organism>
<dbReference type="GO" id="GO:0004803">
    <property type="term" value="F:transposase activity"/>
    <property type="evidence" value="ECO:0007669"/>
    <property type="project" value="InterPro"/>
</dbReference>
<dbReference type="RefSeq" id="WP_006978897.1">
    <property type="nucleotide sequence ID" value="NZ_ABVL01000003.1"/>
</dbReference>
<dbReference type="PANTHER" id="PTHR33055">
    <property type="entry name" value="TRANSPOSASE FOR INSERTION SEQUENCE ELEMENT IS1111A"/>
    <property type="match status" value="1"/>
</dbReference>
<dbReference type="PANTHER" id="PTHR33055:SF3">
    <property type="entry name" value="PUTATIVE TRANSPOSASE FOR IS117-RELATED"/>
    <property type="match status" value="1"/>
</dbReference>
<accession>B4CWV8</accession>
<dbReference type="GO" id="GO:0006313">
    <property type="term" value="P:DNA transposition"/>
    <property type="evidence" value="ECO:0007669"/>
    <property type="project" value="InterPro"/>
</dbReference>
<dbReference type="Pfam" id="PF02371">
    <property type="entry name" value="Transposase_20"/>
    <property type="match status" value="1"/>
</dbReference>
<protein>
    <submittedName>
        <fullName evidence="3">Transposase IS116/IS110/IS902 family protein</fullName>
    </submittedName>
</protein>
<gene>
    <name evidence="3" type="ORF">CfE428DRAFT_1571</name>
</gene>
<dbReference type="InterPro" id="IPR047650">
    <property type="entry name" value="Transpos_IS110"/>
</dbReference>
<evidence type="ECO:0000256" key="1">
    <source>
        <dbReference type="SAM" id="MobiDB-lite"/>
    </source>
</evidence>
<evidence type="ECO:0000313" key="3">
    <source>
        <dbReference type="EMBL" id="EDY21278.1"/>
    </source>
</evidence>
<dbReference type="NCBIfam" id="NF033542">
    <property type="entry name" value="transpos_IS110"/>
    <property type="match status" value="1"/>
</dbReference>
<evidence type="ECO:0000259" key="2">
    <source>
        <dbReference type="Pfam" id="PF02371"/>
    </source>
</evidence>
<feature type="domain" description="Transposase IS116/IS110/IS902 C-terminal" evidence="2">
    <location>
        <begin position="293"/>
        <end position="367"/>
    </location>
</feature>
<proteinExistence type="predicted"/>
<sequence>MGRQDPECLNANFRPWTNPDWLPAPVALTLNQETGERPLKKNTPSTTKKPKPPEPTPPPEVELYTAPKPPKQGRIIGLDCHPDTYTAAVFVGQTPHDARKVGARDRLSLEQLLAWVEAEFTPEDLFLLEAGSNSFAIHHRLLALGRQAVVLESCHVGRQAKTYADNDRMAAARMVLVYLAGNAPCVWVPDELSSQRRQLLHAHQMAVTNHTAAVNALKSYLNQFAIRLGKRGLHLASTRQWVLGQRAWSDLQRELLADYFAQVDYEQKRRQQWQRRIAQEVANEPRMLRCLKLLGIGLINAFALLAIIGDVRRFSGPEKLVAYVGLNPGQRDSGKDKRIKLGVGRRGRGDLRHLLIQGAQAVLRAGAQTTLGQWGWKLFARKGHRHIAVAAVARKLLVQVWHVLSDHPPQALETSKSVTLKLHKLAVTLGKSLRVQLGLPAQLKPCLLELQKRFLQPSAT</sequence>
<comment type="caution">
    <text evidence="3">The sequence shown here is derived from an EMBL/GenBank/DDBJ whole genome shotgun (WGS) entry which is preliminary data.</text>
</comment>
<dbReference type="eggNOG" id="COG3547">
    <property type="taxonomic scope" value="Bacteria"/>
</dbReference>
<keyword evidence="4" id="KW-1185">Reference proteome</keyword>
<dbReference type="InParanoid" id="B4CWV8"/>
<dbReference type="InterPro" id="IPR003346">
    <property type="entry name" value="Transposase_20"/>
</dbReference>
<feature type="region of interest" description="Disordered" evidence="1">
    <location>
        <begin position="1"/>
        <end position="68"/>
    </location>
</feature>
<evidence type="ECO:0000313" key="4">
    <source>
        <dbReference type="Proteomes" id="UP000005824"/>
    </source>
</evidence>
<reference evidence="3 4" key="1">
    <citation type="journal article" date="2011" name="J. Bacteriol.">
        <title>Genome sequence of Chthoniobacter flavus Ellin428, an aerobic heterotrophic soil bacterium.</title>
        <authorList>
            <person name="Kant R."/>
            <person name="van Passel M.W."/>
            <person name="Palva A."/>
            <person name="Lucas S."/>
            <person name="Lapidus A."/>
            <person name="Glavina Del Rio T."/>
            <person name="Dalin E."/>
            <person name="Tice H."/>
            <person name="Bruce D."/>
            <person name="Goodwin L."/>
            <person name="Pitluck S."/>
            <person name="Larimer F.W."/>
            <person name="Land M.L."/>
            <person name="Hauser L."/>
            <person name="Sangwan P."/>
            <person name="de Vos W.M."/>
            <person name="Janssen P.H."/>
            <person name="Smidt H."/>
        </authorList>
    </citation>
    <scope>NUCLEOTIDE SEQUENCE [LARGE SCALE GENOMIC DNA]</scope>
    <source>
        <strain evidence="3 4">Ellin428</strain>
    </source>
</reference>
<name>B4CWV8_9BACT</name>
<dbReference type="GO" id="GO:0003677">
    <property type="term" value="F:DNA binding"/>
    <property type="evidence" value="ECO:0007669"/>
    <property type="project" value="InterPro"/>
</dbReference>
<dbReference type="EMBL" id="ABVL01000003">
    <property type="protein sequence ID" value="EDY21278.1"/>
    <property type="molecule type" value="Genomic_DNA"/>
</dbReference>
<dbReference type="Proteomes" id="UP000005824">
    <property type="component" value="Unassembled WGS sequence"/>
</dbReference>
<dbReference type="AlphaFoldDB" id="B4CWV8"/>